<dbReference type="NCBIfam" id="TIGR01760">
    <property type="entry name" value="tape_meas_TP901"/>
    <property type="match status" value="1"/>
</dbReference>
<geneLocation type="plasmid" evidence="4">
    <name>unnamed</name>
</geneLocation>
<dbReference type="PANTHER" id="PTHR37813:SF1">
    <property type="entry name" value="FELS-2 PROPHAGE PROTEIN"/>
    <property type="match status" value="1"/>
</dbReference>
<evidence type="ECO:0000259" key="3">
    <source>
        <dbReference type="Pfam" id="PF10145"/>
    </source>
</evidence>
<evidence type="ECO:0000313" key="5">
    <source>
        <dbReference type="Proteomes" id="UP000028939"/>
    </source>
</evidence>
<dbReference type="OrthoDB" id="4387133at2"/>
<gene>
    <name evidence="4" type="ORF">CUREI_11725</name>
</gene>
<dbReference type="EMBL" id="CP009216">
    <property type="protein sequence ID" value="AIL97838.1"/>
    <property type="molecule type" value="Genomic_DNA"/>
</dbReference>
<feature type="coiled-coil region" evidence="2">
    <location>
        <begin position="2005"/>
        <end position="2048"/>
    </location>
</feature>
<dbReference type="HOGENOM" id="CLU_230598_0_0_11"/>
<dbReference type="RefSeq" id="WP_038610301.1">
    <property type="nucleotide sequence ID" value="NZ_CP009215.1"/>
</dbReference>
<feature type="coiled-coil region" evidence="2">
    <location>
        <begin position="1656"/>
        <end position="1734"/>
    </location>
</feature>
<reference evidence="4 5" key="1">
    <citation type="submission" date="2014-08" db="EMBL/GenBank/DDBJ databases">
        <title>Complete genome sequence of Corynebacterium ureicelerivorans DSM 45051, a lipophilic and urea-splitting isolate from a blood culture of a septicaemia patient.</title>
        <authorList>
            <person name="Tippelt A."/>
            <person name="Albersmeier A."/>
            <person name="Brinkrolf K."/>
            <person name="Ruckert C."/>
            <person name="Tauch A."/>
        </authorList>
    </citation>
    <scope>NUCLEOTIDE SEQUENCE [LARGE SCALE GENOMIC DNA]</scope>
    <source>
        <strain evidence="4 5">IMMIB RIV-2301</strain>
        <plasmid evidence="5">Plasmid unnamed</plasmid>
    </source>
</reference>
<dbReference type="KEGG" id="cuv:CUREI_11725"/>
<evidence type="ECO:0000256" key="2">
    <source>
        <dbReference type="SAM" id="Coils"/>
    </source>
</evidence>
<dbReference type="InterPro" id="IPR010090">
    <property type="entry name" value="Phage_tape_meas"/>
</dbReference>
<protein>
    <recommendedName>
        <fullName evidence="3">Phage tail tape measure protein domain-containing protein</fullName>
    </recommendedName>
</protein>
<evidence type="ECO:0000256" key="1">
    <source>
        <dbReference type="ARBA" id="ARBA00022612"/>
    </source>
</evidence>
<sequence>MATLDLGKLGFEIGVETSGLDKGLADAKRRVTDFEKQLDSAGKKKLAPVVDATQITKLDTSLGKVSQSASKLSSSRINPTADTAGLDRLQSAVQSAEKSSDELSKKKIRPDVDESGVDQGFKSIVGKAAGAAAAVGAAFSVIDFGRGVLQAGNEFQSQMNTLTAVSGASAQQLALVQAKARELGSATDLTATSASDAAAAMTELAKGGFTVDQAMSAAKGTLQLASAAQLDAAQAATIQSQALQAFGLGAEHAARVSDILAGAANASSAEMTGIAQGLQQAGTVSRQFGLTIEDTATALAMFANAGIQGSDAGTLLKTAMLALTDQGKPAQQAIEQLGLTVYDVNGKFVGMSSLMGQLQVASQNMTEEQYQAATATLFGSDAMRMAGIAAQQGSEGFDKLKEAVTRQGQAAEVAAAQTQGLPGALERWENTIEDLQLGVFDAMQDELVGLANAGVDMVNALQPAIEGVAKAAAGAAGDVLQFVTAVAQAPQSVKDVTVGLGEFAAILAVLNSSPAHTVFEKMSGGAKTAKGALSGVAEAAREASVQYGAQAMVLRDTAREQSVLAKTADTATARSNAFWAAHDARWAAGAATAKAHGAAIGGALQHIGGSAKAGLGSVVAMLGGPWMVGFAAAATAVTAFVSAGKAVDEANQRIEDSSRKAAEAQRELVLAASGTEGILSGDALSAAETMVEGALANITAKGEAANKVFGSVRTAIDEVGVGTFLLQGITSDATAEYQSALDAARGYGDQQKALSDALRDTGLTMDDVNRVVAEGGPEYDRLVESLRGMGPQGEAVADSLGQVRDEIERTAQAGRELPENYVQAARAIDLLADSATSAEDKLAAMDALMVAMGLRPKDAERAMLDFKESLDKTGQEIEMITRSSDFMGQAMFDASGKLQLEGANQATAELQKKIDGLATDLERAALKGADMDDAMANMEPTLQAIQQAWGLTDQQMEGIRDNLREIAGTSTFAVQLQGADEATQELSAILAMLKGAEEDQHEIRMDMPSEHVMAALDEMGVAVNDLGNGKVSIPVTAETREAIDQLQEVAWVADEAASKGVTIDALLNTDQLEGSAAHAQEILDILAIQNPSPEADVIIQKLLNGVDVSHGELAALAAVSSVPTADLEAKLLHAGVDGANRALGTIPKSTNTDLKGNANNVVKEAGRAKDSVNSVPSEKTVTFWARLRGAWDAIRGHFNGGVVGFHSGGLVPGFADGGFIPNIPGISDTERDPILGIDSTGVPVARIEPREYVVNRAATEKNLPLLHDINAGRVSMEDLPGYADGGVVSPAQLLAFAGGKTVNGKTAPRSLEGATYVWGGGLLGNWGDCSGAMSGLAAMAVGMPLQGRKFATGNEGSVLSSMGFSSGLGSGPRFAVGWFNGGPYGGHTAGTIYGADGTRVNVEMGGGRGNGQIGGRAAGADHSSFTNRAYLPLMGPGSGDITDPGSYGGGGGDVVNTSTDSVTMKKAGKTRKVDWGTASQLASDVEARNHKYKQLARYNAGLYDKGGILRDGQIAVNMSGHDEYVIPPALTNAIVTYLPQYAEALPGVTKALNDFTTLGNQVAGAGMNRAALTQVGWNTTLQARADLQNLPADASPFDRWAIYANRTAGEALMGAASMSNSQWIEAGEKLGLDFLGEYAGGIARAQEEIEDSYVAQVDAADALVEAEANLADAQRELNEVMEGAPELSKATARKVEDAERKVEEARKGGDAKKLADAERNLTRVREDAAEELEKNGAKDAQAILDARQAVTAAEADLTTAQGVVQAAAVATGQAQIAMAVEVASVVIKLTKKVAKVVKKVVEAERAARVGAAEAHAQIMANVRDLTEATEQQRRVVGGLMADMVRMKLQVLDSTWKVRQAQNSVWTAHLEGLVGIRKAEAALQAERDKLAGKQHYNFVGLDIEYDRLIGNIQSGLLDIEASEQDMLDMSTAAMVARIRGEQGLSDAYGDAMAQRLRTTKNLTKEEARLVSAVFAGRFAGYNDETASLEQRRAYASAYYSMQKAGLEGLMEQATRTSAELQALEALRSAAQWEREKNVLAMQLDSLEATYSQHEAVKQLARLGRDFNDEVARYNRLQSGAMGMQSDEAIIKAEIARLQAENAQARKDIKDTNFRAFWDFTKNGRILGIQSEASLTNQAAKATLAANDELLAELNNRLEALGKTVEPLSKEDQRIIEMAGMLRAKGENERADQLMRSTSYGKARDVQLLDDIDSRLADIARERKDTYDGLVDAMDERAYQGQRLPLDMQRYYAEGMEASYRSDAEGYREADGATRDAWWNLADWQREYAGAAADMSNRNPDSMMMGLNVQNERGAARNQTLIRMDLTQGALMYSDDVEAAFKRLASEMDGVKIDVRQLQRAGAPTGKTVQLKRAGIR</sequence>
<evidence type="ECO:0000313" key="4">
    <source>
        <dbReference type="EMBL" id="AIL97838.1"/>
    </source>
</evidence>
<feature type="coiled-coil region" evidence="2">
    <location>
        <begin position="2086"/>
        <end position="2169"/>
    </location>
</feature>
<keyword evidence="1" id="KW-1188">Viral release from host cell</keyword>
<accession>A0A077HLF5</accession>
<keyword evidence="2" id="KW-0175">Coiled coil</keyword>
<proteinExistence type="predicted"/>
<feature type="domain" description="Phage tail tape measure protein" evidence="3">
    <location>
        <begin position="177"/>
        <end position="379"/>
    </location>
</feature>
<keyword evidence="4" id="KW-0614">Plasmid</keyword>
<dbReference type="Pfam" id="PF10145">
    <property type="entry name" value="PhageMin_Tail"/>
    <property type="match status" value="1"/>
</dbReference>
<organism evidence="4 5">
    <name type="scientific">Corynebacterium ureicelerivorans</name>
    <dbReference type="NCBI Taxonomy" id="401472"/>
    <lineage>
        <taxon>Bacteria</taxon>
        <taxon>Bacillati</taxon>
        <taxon>Actinomycetota</taxon>
        <taxon>Actinomycetes</taxon>
        <taxon>Mycobacteriales</taxon>
        <taxon>Corynebacteriaceae</taxon>
        <taxon>Corynebacterium</taxon>
    </lineage>
</organism>
<keyword evidence="5" id="KW-1185">Reference proteome</keyword>
<name>A0A077HLF5_9CORY</name>
<dbReference type="Proteomes" id="UP000028939">
    <property type="component" value="Plasmid unnamed"/>
</dbReference>
<dbReference type="PANTHER" id="PTHR37813">
    <property type="entry name" value="FELS-2 PROPHAGE PROTEIN"/>
    <property type="match status" value="1"/>
</dbReference>